<comment type="similarity">
    <text evidence="2 6">Belongs to the DP1 family.</text>
</comment>
<keyword evidence="8" id="KW-1185">Reference proteome</keyword>
<feature type="transmembrane region" description="Helical" evidence="6">
    <location>
        <begin position="65"/>
        <end position="85"/>
    </location>
</feature>
<dbReference type="RefSeq" id="XP_065330464.1">
    <property type="nucleotide sequence ID" value="XM_065474392.1"/>
</dbReference>
<evidence type="ECO:0000256" key="1">
    <source>
        <dbReference type="ARBA" id="ARBA00004141"/>
    </source>
</evidence>
<name>A0AAX4JE84_9MICR</name>
<dbReference type="PANTHER" id="PTHR12300">
    <property type="entry name" value="HVA22-LIKE PROTEINS"/>
    <property type="match status" value="1"/>
</dbReference>
<proteinExistence type="inferred from homology"/>
<comment type="caution">
    <text evidence="6">Lacks conserved residue(s) required for the propagation of feature annotation.</text>
</comment>
<dbReference type="InterPro" id="IPR004345">
    <property type="entry name" value="TB2_DP1_HVA22"/>
</dbReference>
<dbReference type="KEGG" id="vnx:VNE69_08076"/>
<evidence type="ECO:0000313" key="7">
    <source>
        <dbReference type="EMBL" id="WUR04319.1"/>
    </source>
</evidence>
<evidence type="ECO:0000256" key="6">
    <source>
        <dbReference type="RuleBase" id="RU362006"/>
    </source>
</evidence>
<keyword evidence="7" id="KW-0675">Receptor</keyword>
<feature type="transmembrane region" description="Helical" evidence="6">
    <location>
        <begin position="37"/>
        <end position="59"/>
    </location>
</feature>
<dbReference type="Pfam" id="PF03134">
    <property type="entry name" value="TB2_DP1_HVA22"/>
    <property type="match status" value="1"/>
</dbReference>
<dbReference type="EMBL" id="CP142733">
    <property type="protein sequence ID" value="WUR04319.1"/>
    <property type="molecule type" value="Genomic_DNA"/>
</dbReference>
<keyword evidence="4 6" id="KW-1133">Transmembrane helix</keyword>
<organism evidence="7 8">
    <name type="scientific">Vairimorpha necatrix</name>
    <dbReference type="NCBI Taxonomy" id="6039"/>
    <lineage>
        <taxon>Eukaryota</taxon>
        <taxon>Fungi</taxon>
        <taxon>Fungi incertae sedis</taxon>
        <taxon>Microsporidia</taxon>
        <taxon>Nosematidae</taxon>
        <taxon>Vairimorpha</taxon>
    </lineage>
</organism>
<dbReference type="PANTHER" id="PTHR12300:SF161">
    <property type="entry name" value="RECEPTOR EXPRESSION-ENHANCING PROTEIN"/>
    <property type="match status" value="1"/>
</dbReference>
<evidence type="ECO:0000256" key="5">
    <source>
        <dbReference type="ARBA" id="ARBA00023136"/>
    </source>
</evidence>
<sequence length="149" mass="18180">MLRIIVNIVTTSLVFFNTYNQFKVEKDNKNLKKIYNIYFKVMCIFLILDNLLSFILRFIPFYQFFKLILIIWMSVPKCSGSIFIYRFYVTGFMRRYEEELDEKIQEIKRLVVENIKKYKEYAYGKLKEKKKEEEDSELRDVVKGTIEEK</sequence>
<keyword evidence="3 6" id="KW-0812">Transmembrane</keyword>
<evidence type="ECO:0000313" key="8">
    <source>
        <dbReference type="Proteomes" id="UP001334084"/>
    </source>
</evidence>
<evidence type="ECO:0000256" key="3">
    <source>
        <dbReference type="ARBA" id="ARBA00022692"/>
    </source>
</evidence>
<comment type="subcellular location">
    <subcellularLocation>
        <location evidence="1 6">Membrane</location>
        <topology evidence="1 6">Multi-pass membrane protein</topology>
    </subcellularLocation>
</comment>
<protein>
    <recommendedName>
        <fullName evidence="6">Protein YOP1</fullName>
    </recommendedName>
</protein>
<accession>A0AAX4JE84</accession>
<keyword evidence="5 6" id="KW-0472">Membrane</keyword>
<dbReference type="Proteomes" id="UP001334084">
    <property type="component" value="Chromosome 8"/>
</dbReference>
<dbReference type="GeneID" id="90542152"/>
<evidence type="ECO:0000256" key="4">
    <source>
        <dbReference type="ARBA" id="ARBA00022989"/>
    </source>
</evidence>
<dbReference type="AlphaFoldDB" id="A0AAX4JE84"/>
<dbReference type="GO" id="GO:0016020">
    <property type="term" value="C:membrane"/>
    <property type="evidence" value="ECO:0007669"/>
    <property type="project" value="UniProtKB-SubCell"/>
</dbReference>
<gene>
    <name evidence="7" type="ORF">VNE69_08076</name>
</gene>
<evidence type="ECO:0000256" key="2">
    <source>
        <dbReference type="ARBA" id="ARBA00008573"/>
    </source>
</evidence>
<reference evidence="7" key="1">
    <citation type="journal article" date="2024" name="BMC Genomics">
        <title>Functional annotation of a divergent genome using sequence and structure-based similarity.</title>
        <authorList>
            <person name="Svedberg D."/>
            <person name="Winiger R.R."/>
            <person name="Berg A."/>
            <person name="Sharma H."/>
            <person name="Tellgren-Roth C."/>
            <person name="Debrunner-Vossbrinck B.A."/>
            <person name="Vossbrinck C.R."/>
            <person name="Barandun J."/>
        </authorList>
    </citation>
    <scope>NUCLEOTIDE SEQUENCE</scope>
    <source>
        <strain evidence="7">Illinois isolate</strain>
    </source>
</reference>